<dbReference type="InterPro" id="IPR050266">
    <property type="entry name" value="AB_hydrolase_sf"/>
</dbReference>
<dbReference type="SUPFAM" id="SSF53474">
    <property type="entry name" value="alpha/beta-Hydrolases"/>
    <property type="match status" value="1"/>
</dbReference>
<dbReference type="PANTHER" id="PTHR43798:SF31">
    <property type="entry name" value="AB HYDROLASE SUPERFAMILY PROTEIN YCLE"/>
    <property type="match status" value="1"/>
</dbReference>
<evidence type="ECO:0000256" key="1">
    <source>
        <dbReference type="ARBA" id="ARBA00022801"/>
    </source>
</evidence>
<dbReference type="GO" id="GO:0016787">
    <property type="term" value="F:hydrolase activity"/>
    <property type="evidence" value="ECO:0007669"/>
    <property type="project" value="UniProtKB-KW"/>
</dbReference>
<keyword evidence="1" id="KW-0378">Hydrolase</keyword>
<reference evidence="3" key="1">
    <citation type="submission" date="2018-06" db="EMBL/GenBank/DDBJ databases">
        <authorList>
            <person name="Zhirakovskaya E."/>
        </authorList>
    </citation>
    <scope>NUCLEOTIDE SEQUENCE</scope>
</reference>
<dbReference type="Gene3D" id="3.40.50.1820">
    <property type="entry name" value="alpha/beta hydrolase"/>
    <property type="match status" value="1"/>
</dbReference>
<evidence type="ECO:0000313" key="3">
    <source>
        <dbReference type="EMBL" id="VAW76244.1"/>
    </source>
</evidence>
<dbReference type="AlphaFoldDB" id="A0A3B0Z4N1"/>
<dbReference type="EMBL" id="UOFM01000167">
    <property type="protein sequence ID" value="VAW76244.1"/>
    <property type="molecule type" value="Genomic_DNA"/>
</dbReference>
<protein>
    <recommendedName>
        <fullName evidence="2">AB hydrolase-1 domain-containing protein</fullName>
    </recommendedName>
</protein>
<feature type="domain" description="AB hydrolase-1" evidence="2">
    <location>
        <begin position="43"/>
        <end position="157"/>
    </location>
</feature>
<organism evidence="3">
    <name type="scientific">hydrothermal vent metagenome</name>
    <dbReference type="NCBI Taxonomy" id="652676"/>
    <lineage>
        <taxon>unclassified sequences</taxon>
        <taxon>metagenomes</taxon>
        <taxon>ecological metagenomes</taxon>
    </lineage>
</organism>
<name>A0A3B0Z4N1_9ZZZZ</name>
<dbReference type="InterPro" id="IPR029058">
    <property type="entry name" value="AB_hydrolase_fold"/>
</dbReference>
<accession>A0A3B0Z4N1</accession>
<dbReference type="PANTHER" id="PTHR43798">
    <property type="entry name" value="MONOACYLGLYCEROL LIPASE"/>
    <property type="match status" value="1"/>
</dbReference>
<dbReference type="Pfam" id="PF00561">
    <property type="entry name" value="Abhydrolase_1"/>
    <property type="match status" value="1"/>
</dbReference>
<dbReference type="GO" id="GO:0016020">
    <property type="term" value="C:membrane"/>
    <property type="evidence" value="ECO:0007669"/>
    <property type="project" value="TreeGrafter"/>
</dbReference>
<dbReference type="InterPro" id="IPR000073">
    <property type="entry name" value="AB_hydrolase_1"/>
</dbReference>
<gene>
    <name evidence="3" type="ORF">MNBD_GAMMA14-934</name>
</gene>
<proteinExistence type="predicted"/>
<sequence>MVALLVLSGCASTVLNNQQPVKATVDSADGSPIVYGVRGQGEPAIVFVHCWTCNHTFWEAQIDYFSRNHRVIWVDLAGHGESGSQRKRYTMQAFGQDVAAVVNQVDAGKVILVGHSMGGPVVVEAAKLLGDRVIGIVGVDTFYTAFKYPTSQDAIAAFVKPFETDYRATSNKMVRSMFTPQADPAVVEAIVAKFSSADPDVGVSALYELFDWNAQHASVDLQRFSGILYNINAAPTGKEMPSNEHVTMVPGVGHFVAQVKPDAFNLALERIITKLTNHDGE</sequence>
<evidence type="ECO:0000259" key="2">
    <source>
        <dbReference type="Pfam" id="PF00561"/>
    </source>
</evidence>